<comment type="caution">
    <text evidence="1">The sequence shown here is derived from an EMBL/GenBank/DDBJ whole genome shotgun (WGS) entry which is preliminary data.</text>
</comment>
<name>X1BPC4_9ZZZZ</name>
<proteinExistence type="predicted"/>
<sequence length="72" mass="7374">TCLVLGIILSLHSAFAAGLIYGLNNLHSDKEALEFAVAASCLTHSIPGDLPLLSVEEVKSLAGGAGSGRVQR</sequence>
<evidence type="ECO:0008006" key="2">
    <source>
        <dbReference type="Google" id="ProtNLM"/>
    </source>
</evidence>
<reference evidence="1" key="1">
    <citation type="journal article" date="2014" name="Front. Microbiol.">
        <title>High frequency of phylogenetically diverse reductive dehalogenase-homologous genes in deep subseafloor sedimentary metagenomes.</title>
        <authorList>
            <person name="Kawai M."/>
            <person name="Futagami T."/>
            <person name="Toyoda A."/>
            <person name="Takaki Y."/>
            <person name="Nishi S."/>
            <person name="Hori S."/>
            <person name="Arai W."/>
            <person name="Tsubouchi T."/>
            <person name="Morono Y."/>
            <person name="Uchiyama I."/>
            <person name="Ito T."/>
            <person name="Fujiyama A."/>
            <person name="Inagaki F."/>
            <person name="Takami H."/>
        </authorList>
    </citation>
    <scope>NUCLEOTIDE SEQUENCE</scope>
    <source>
        <strain evidence="1">Expedition CK06-06</strain>
    </source>
</reference>
<feature type="non-terminal residue" evidence="1">
    <location>
        <position position="1"/>
    </location>
</feature>
<dbReference type="EMBL" id="BART01009944">
    <property type="protein sequence ID" value="GAG83022.1"/>
    <property type="molecule type" value="Genomic_DNA"/>
</dbReference>
<protein>
    <recommendedName>
        <fullName evidence="2">Carbohydrate kinase PfkB domain-containing protein</fullName>
    </recommendedName>
</protein>
<evidence type="ECO:0000313" key="1">
    <source>
        <dbReference type="EMBL" id="GAG83022.1"/>
    </source>
</evidence>
<accession>X1BPC4</accession>
<gene>
    <name evidence="1" type="ORF">S01H4_21851</name>
</gene>
<dbReference type="AlphaFoldDB" id="X1BPC4"/>
<dbReference type="InterPro" id="IPR029056">
    <property type="entry name" value="Ribokinase-like"/>
</dbReference>
<dbReference type="Gene3D" id="3.40.1190.20">
    <property type="match status" value="1"/>
</dbReference>
<organism evidence="1">
    <name type="scientific">marine sediment metagenome</name>
    <dbReference type="NCBI Taxonomy" id="412755"/>
    <lineage>
        <taxon>unclassified sequences</taxon>
        <taxon>metagenomes</taxon>
        <taxon>ecological metagenomes</taxon>
    </lineage>
</organism>
<dbReference type="SUPFAM" id="SSF53613">
    <property type="entry name" value="Ribokinase-like"/>
    <property type="match status" value="1"/>
</dbReference>